<feature type="transmembrane region" description="Helical" evidence="2">
    <location>
        <begin position="308"/>
        <end position="329"/>
    </location>
</feature>
<feature type="region of interest" description="Disordered" evidence="1">
    <location>
        <begin position="648"/>
        <end position="682"/>
    </location>
</feature>
<gene>
    <name evidence="3" type="ORF">ELUMI_v1c05110</name>
</gene>
<dbReference type="NCBIfam" id="NF045848">
    <property type="entry name" value="MMCAP2_0566_fam"/>
    <property type="match status" value="1"/>
</dbReference>
<protein>
    <submittedName>
        <fullName evidence="3">Uncharacterized protein</fullName>
    </submittedName>
</protein>
<dbReference type="NCBIfam" id="NF045889">
    <property type="entry name" value="ICE_Mbov_0396_TM"/>
    <property type="match status" value="1"/>
</dbReference>
<keyword evidence="2" id="KW-0812">Transmembrane</keyword>
<feature type="compositionally biased region" description="Basic and acidic residues" evidence="1">
    <location>
        <begin position="648"/>
        <end position="673"/>
    </location>
</feature>
<proteinExistence type="predicted"/>
<feature type="transmembrane region" description="Helical" evidence="2">
    <location>
        <begin position="350"/>
        <end position="370"/>
    </location>
</feature>
<feature type="region of interest" description="Disordered" evidence="1">
    <location>
        <begin position="622"/>
        <end position="641"/>
    </location>
</feature>
<feature type="transmembrane region" description="Helical" evidence="2">
    <location>
        <begin position="204"/>
        <end position="229"/>
    </location>
</feature>
<feature type="transmembrane region" description="Helical" evidence="2">
    <location>
        <begin position="79"/>
        <end position="101"/>
    </location>
</feature>
<dbReference type="OrthoDB" id="390179at2"/>
<feature type="transmembrane region" description="Helical" evidence="2">
    <location>
        <begin position="43"/>
        <end position="59"/>
    </location>
</feature>
<dbReference type="AlphaFoldDB" id="A0A2K8NTQ7"/>
<feature type="transmembrane region" description="Helical" evidence="2">
    <location>
        <begin position="267"/>
        <end position="288"/>
    </location>
</feature>
<evidence type="ECO:0000313" key="4">
    <source>
        <dbReference type="Proteomes" id="UP000232063"/>
    </source>
</evidence>
<evidence type="ECO:0000256" key="2">
    <source>
        <dbReference type="SAM" id="Phobius"/>
    </source>
</evidence>
<evidence type="ECO:0000313" key="3">
    <source>
        <dbReference type="EMBL" id="ATZ17235.1"/>
    </source>
</evidence>
<name>A0A2K8NTQ7_9MOLU</name>
<keyword evidence="2" id="KW-1133">Transmembrane helix</keyword>
<reference evidence="3 4" key="1">
    <citation type="submission" date="2017-11" db="EMBL/GenBank/DDBJ databases">
        <title>Genome sequence of Entomoplasma luminosum PIMN-1 (ATCC 49195).</title>
        <authorList>
            <person name="Lo W.-S."/>
            <person name="Gasparich G.E."/>
            <person name="Kuo C.-H."/>
        </authorList>
    </citation>
    <scope>NUCLEOTIDE SEQUENCE [LARGE SCALE GENOMIC DNA]</scope>
    <source>
        <strain evidence="3 4">PIMN-1</strain>
    </source>
</reference>
<feature type="transmembrane region" description="Helical" evidence="2">
    <location>
        <begin position="447"/>
        <end position="467"/>
    </location>
</feature>
<dbReference type="KEGG" id="elj:ELUMI_v1c05110"/>
<accession>A0A2K8NTQ7</accession>
<keyword evidence="4" id="KW-1185">Reference proteome</keyword>
<organism evidence="3 4">
    <name type="scientific">Williamsoniiplasma luminosum</name>
    <dbReference type="NCBI Taxonomy" id="214888"/>
    <lineage>
        <taxon>Bacteria</taxon>
        <taxon>Bacillati</taxon>
        <taxon>Mycoplasmatota</taxon>
        <taxon>Mollicutes</taxon>
        <taxon>Entomoplasmatales</taxon>
        <taxon>Williamsoniiplasma</taxon>
    </lineage>
</organism>
<feature type="transmembrane region" description="Helical" evidence="2">
    <location>
        <begin position="12"/>
        <end position="36"/>
    </location>
</feature>
<evidence type="ECO:0000256" key="1">
    <source>
        <dbReference type="SAM" id="MobiDB-lite"/>
    </source>
</evidence>
<dbReference type="Proteomes" id="UP000232063">
    <property type="component" value="Chromosome"/>
</dbReference>
<feature type="transmembrane region" description="Helical" evidence="2">
    <location>
        <begin position="121"/>
        <end position="154"/>
    </location>
</feature>
<sequence>MFDWLFDLLNNVISSSLTGFVFSIVWLVLIGPILMLLETFEQLFVYLSGQLVLQVIFGIGSTDAAGNTITTFSFANLPIAFWAFLIFSFMLMGVLWGVNYWSICMSDDLEVKERLVKATKFSLIGIATAVFMPLALFILAGFTVHLVNLIVFIFGNNEGGANKASSISGMLYHIGDVNWDGKITVAGGTALWKPPGNLLEKGQYNILVTIAGTFGMFYGMAIGVVSLALKTFEIFWLFIKGPVVAATTVQDDGARLKVWREAILNKFLAVALGLSTYLSSIVLLGILIKIKPSQVIPGAGGMTDTTFRLIMILASAAWIMMGPSLASMFTGGEKAIDRAANESVKGAVKAAGVGVLASARVGGVGAGIAIGSKTLQNKSWGLGRSEDWKKKHGLGGLNNRMMGGSDQLSPQESDGVEGMADAAEKMTQNTPEPVKNMFGAWRGRGGAVMAGVGIAGAVLGTGAALLSKKKRGAAKAKIGERYTQMRSKISQKVADVRTGEVGGKGTAKFEGDYETRFNNATQRLTEQFNEYGHFEEGTKEYAKAHKGFINQRAKDIKMVRKAGAKEKAIQHTDKPIAYKTTKIEKTLNNKQALAEKKVNDSNRKVEKINARVEKQNVKPLTAEEKSAHKIAKKQTSATVKHQNKIETKAMKDFKPSKEARKADKTIGRKKQLEWNEGMNKTK</sequence>
<dbReference type="EMBL" id="CP024963">
    <property type="protein sequence ID" value="ATZ17235.1"/>
    <property type="molecule type" value="Genomic_DNA"/>
</dbReference>
<dbReference type="RefSeq" id="WP_025734661.1">
    <property type="nucleotide sequence ID" value="NZ_CP024963.1"/>
</dbReference>
<keyword evidence="2" id="KW-0472">Membrane</keyword>